<sequence length="168" mass="18570">MSQQANREKKEHLMWAVRRLTDKDCKGHRTSLLPTGLLDTGFQVIVLRKVVDGKEIEMSLPGVLRVRDWFSGRLLAMSCAPNWLHPLDEPDLVSISPFLIDDTANRLESMASALACVSSRSGANALKGSRWLRTAGPAVFSALKGRRDGLLELDEQTLRQISKGGDAM</sequence>
<evidence type="ECO:0000313" key="2">
    <source>
        <dbReference type="Proteomes" id="UP001596495"/>
    </source>
</evidence>
<accession>A0ABW2R531</accession>
<dbReference type="RefSeq" id="WP_382253890.1">
    <property type="nucleotide sequence ID" value="NZ_JBHTBX010000002.1"/>
</dbReference>
<dbReference type="Proteomes" id="UP001596495">
    <property type="component" value="Unassembled WGS sequence"/>
</dbReference>
<evidence type="ECO:0000313" key="1">
    <source>
        <dbReference type="EMBL" id="MFC7433588.1"/>
    </source>
</evidence>
<proteinExistence type="predicted"/>
<keyword evidence="2" id="KW-1185">Reference proteome</keyword>
<protein>
    <submittedName>
        <fullName evidence="1">Uncharacterized protein</fullName>
    </submittedName>
</protein>
<dbReference type="EMBL" id="JBHTBX010000002">
    <property type="protein sequence ID" value="MFC7433588.1"/>
    <property type="molecule type" value="Genomic_DNA"/>
</dbReference>
<name>A0ABW2R531_9BURK</name>
<reference evidence="2" key="1">
    <citation type="journal article" date="2019" name="Int. J. Syst. Evol. Microbiol.">
        <title>The Global Catalogue of Microorganisms (GCM) 10K type strain sequencing project: providing services to taxonomists for standard genome sequencing and annotation.</title>
        <authorList>
            <consortium name="The Broad Institute Genomics Platform"/>
            <consortium name="The Broad Institute Genome Sequencing Center for Infectious Disease"/>
            <person name="Wu L."/>
            <person name="Ma J."/>
        </authorList>
    </citation>
    <scope>NUCLEOTIDE SEQUENCE [LARGE SCALE GENOMIC DNA]</scope>
    <source>
        <strain evidence="2">CCUG 54518</strain>
    </source>
</reference>
<gene>
    <name evidence="1" type="ORF">ACFQNJ_03595</name>
</gene>
<organism evidence="1 2">
    <name type="scientific">Hydrogenophaga bisanensis</name>
    <dbReference type="NCBI Taxonomy" id="439611"/>
    <lineage>
        <taxon>Bacteria</taxon>
        <taxon>Pseudomonadati</taxon>
        <taxon>Pseudomonadota</taxon>
        <taxon>Betaproteobacteria</taxon>
        <taxon>Burkholderiales</taxon>
        <taxon>Comamonadaceae</taxon>
        <taxon>Hydrogenophaga</taxon>
    </lineage>
</organism>
<comment type="caution">
    <text evidence="1">The sequence shown here is derived from an EMBL/GenBank/DDBJ whole genome shotgun (WGS) entry which is preliminary data.</text>
</comment>